<protein>
    <recommendedName>
        <fullName evidence="4">RNA-dependent RNA polymerase</fullName>
        <ecNumber evidence="4">2.7.7.48</ecNumber>
    </recommendedName>
</protein>
<feature type="domain" description="RRM" evidence="6">
    <location>
        <begin position="73"/>
        <end position="150"/>
    </location>
</feature>
<dbReference type="AlphaFoldDB" id="A0A813BYR2"/>
<dbReference type="CDD" id="cd12254">
    <property type="entry name" value="RRM_hnRNPH_ESRPs_RBM12_like"/>
    <property type="match status" value="1"/>
</dbReference>
<comment type="caution">
    <text evidence="7">The sequence shown here is derived from an EMBL/GenBank/DDBJ whole genome shotgun (WGS) entry which is preliminary data.</text>
</comment>
<keyword evidence="4" id="KW-0696">RNA-directed RNA polymerase</keyword>
<organism evidence="7 8">
    <name type="scientific">Symbiodinium necroappetens</name>
    <dbReference type="NCBI Taxonomy" id="1628268"/>
    <lineage>
        <taxon>Eukaryota</taxon>
        <taxon>Sar</taxon>
        <taxon>Alveolata</taxon>
        <taxon>Dinophyceae</taxon>
        <taxon>Suessiales</taxon>
        <taxon>Symbiodiniaceae</taxon>
        <taxon>Symbiodinium</taxon>
    </lineage>
</organism>
<dbReference type="PROSITE" id="PS50102">
    <property type="entry name" value="RRM"/>
    <property type="match status" value="1"/>
</dbReference>
<dbReference type="Proteomes" id="UP000601435">
    <property type="component" value="Unassembled WGS sequence"/>
</dbReference>
<reference evidence="7" key="1">
    <citation type="submission" date="2021-02" db="EMBL/GenBank/DDBJ databases">
        <authorList>
            <person name="Dougan E. K."/>
            <person name="Rhodes N."/>
            <person name="Thang M."/>
            <person name="Chan C."/>
        </authorList>
    </citation>
    <scope>NUCLEOTIDE SEQUENCE</scope>
</reference>
<dbReference type="EC" id="2.7.7.48" evidence="4"/>
<dbReference type="SUPFAM" id="SSF54928">
    <property type="entry name" value="RNA-binding domain, RBD"/>
    <property type="match status" value="1"/>
</dbReference>
<dbReference type="OrthoDB" id="6513042at2759"/>
<dbReference type="SMART" id="SM00360">
    <property type="entry name" value="RRM"/>
    <property type="match status" value="1"/>
</dbReference>
<gene>
    <name evidence="7" type="primary">sym-2</name>
    <name evidence="7" type="ORF">SNEC2469_LOCUS32212</name>
</gene>
<proteinExistence type="inferred from homology"/>
<evidence type="ECO:0000313" key="7">
    <source>
        <dbReference type="EMBL" id="CAE7928474.1"/>
    </source>
</evidence>
<dbReference type="InterPro" id="IPR000504">
    <property type="entry name" value="RRM_dom"/>
</dbReference>
<dbReference type="InterPro" id="IPR012677">
    <property type="entry name" value="Nucleotide-bd_a/b_plait_sf"/>
</dbReference>
<dbReference type="Gene3D" id="3.30.70.330">
    <property type="match status" value="1"/>
</dbReference>
<keyword evidence="5" id="KW-0732">Signal</keyword>
<name>A0A813BYR2_9DINO</name>
<dbReference type="PANTHER" id="PTHR13976">
    <property type="entry name" value="HETEROGENEOUS NUCLEAR RIBONUCLEOPROTEIN-RELATED"/>
    <property type="match status" value="1"/>
</dbReference>
<keyword evidence="2 3" id="KW-0694">RNA-binding</keyword>
<keyword evidence="8" id="KW-1185">Reference proteome</keyword>
<feature type="signal peptide" evidence="5">
    <location>
        <begin position="1"/>
        <end position="33"/>
    </location>
</feature>
<comment type="catalytic activity">
    <reaction evidence="4">
        <text>RNA(n) + a ribonucleoside 5'-triphosphate = RNA(n+1) + diphosphate</text>
        <dbReference type="Rhea" id="RHEA:21248"/>
        <dbReference type="Rhea" id="RHEA-COMP:14527"/>
        <dbReference type="Rhea" id="RHEA-COMP:17342"/>
        <dbReference type="ChEBI" id="CHEBI:33019"/>
        <dbReference type="ChEBI" id="CHEBI:61557"/>
        <dbReference type="ChEBI" id="CHEBI:140395"/>
        <dbReference type="EC" id="2.7.7.48"/>
    </reaction>
</comment>
<dbReference type="Pfam" id="PF05183">
    <property type="entry name" value="RdRP"/>
    <property type="match status" value="1"/>
</dbReference>
<evidence type="ECO:0000313" key="8">
    <source>
        <dbReference type="Proteomes" id="UP000601435"/>
    </source>
</evidence>
<evidence type="ECO:0000256" key="1">
    <source>
        <dbReference type="ARBA" id="ARBA00022737"/>
    </source>
</evidence>
<dbReference type="EMBL" id="CAJNJA010080807">
    <property type="protein sequence ID" value="CAE7928474.1"/>
    <property type="molecule type" value="Genomic_DNA"/>
</dbReference>
<feature type="chain" id="PRO_5032796765" description="RNA-dependent RNA polymerase" evidence="5">
    <location>
        <begin position="34"/>
        <end position="438"/>
    </location>
</feature>
<evidence type="ECO:0000256" key="5">
    <source>
        <dbReference type="SAM" id="SignalP"/>
    </source>
</evidence>
<dbReference type="InterPro" id="IPR035979">
    <property type="entry name" value="RBD_domain_sf"/>
</dbReference>
<evidence type="ECO:0000256" key="2">
    <source>
        <dbReference type="ARBA" id="ARBA00022884"/>
    </source>
</evidence>
<dbReference type="GO" id="GO:0003968">
    <property type="term" value="F:RNA-directed RNA polymerase activity"/>
    <property type="evidence" value="ECO:0007669"/>
    <property type="project" value="UniProtKB-KW"/>
</dbReference>
<keyword evidence="1" id="KW-0677">Repeat</keyword>
<dbReference type="InterPro" id="IPR050666">
    <property type="entry name" value="ESRP"/>
</dbReference>
<keyword evidence="4" id="KW-0808">Transferase</keyword>
<accession>A0A813BYR2</accession>
<evidence type="ECO:0000256" key="4">
    <source>
        <dbReference type="RuleBase" id="RU363098"/>
    </source>
</evidence>
<dbReference type="Pfam" id="PF00076">
    <property type="entry name" value="RRM_1"/>
    <property type="match status" value="1"/>
</dbReference>
<dbReference type="GO" id="GO:0003723">
    <property type="term" value="F:RNA binding"/>
    <property type="evidence" value="ECO:0007669"/>
    <property type="project" value="UniProtKB-UniRule"/>
</dbReference>
<sequence length="438" mass="48106">MMGGAAAGGKGGMMDVMQLLVSALGGLGGGALAGMGGGGDWGAGAWGGGGKGWGGGGGKGTGKATGARPPSNNCLRLQGLPFSATEDEVRAFFTGYQMTGRIHLKMDDSGRPSGIGFVEFVSAEEAKRAYTEKNFQTIGTRYVELMEAMNLGYSRLSHMVNVVVLNACSFRQQPADAEVMGGDHDGDQVLLIWDQEIVDQVVPSVVHVEDASFEERSQKTLQEVSLAELPSLMLDELEMAARSHQVFREADNKRRDWVDEEGFDGEHALRLAGICQVGVDCASNGRTIEIPTELKKTKRPDWSLKSKKMQHKIRISEKACGQLFRREVEFEPFEDVCFLSPLQLGLPTYPRDQLEQAVDLVLSKFGELQEKAERIHHRAHLCRQWRNDLRRALFRQSRKDLQEDFVEGLFGAAVYVVQLSAHAKNDGKEECQKLKDTG</sequence>
<evidence type="ECO:0000259" key="6">
    <source>
        <dbReference type="PROSITE" id="PS50102"/>
    </source>
</evidence>
<evidence type="ECO:0000256" key="3">
    <source>
        <dbReference type="PROSITE-ProRule" id="PRU00176"/>
    </source>
</evidence>
<dbReference type="InterPro" id="IPR057596">
    <property type="entry name" value="RDRP_core"/>
</dbReference>
<comment type="similarity">
    <text evidence="4">Belongs to the RdRP family.</text>
</comment>
<keyword evidence="4" id="KW-0548">Nucleotidyltransferase</keyword>